<feature type="region of interest" description="Disordered" evidence="2">
    <location>
        <begin position="2599"/>
        <end position="2653"/>
    </location>
</feature>
<feature type="coiled-coil region" evidence="1">
    <location>
        <begin position="1455"/>
        <end position="1496"/>
    </location>
</feature>
<keyword evidence="1" id="KW-0175">Coiled coil</keyword>
<evidence type="ECO:0000256" key="1">
    <source>
        <dbReference type="SAM" id="Coils"/>
    </source>
</evidence>
<feature type="coiled-coil region" evidence="1">
    <location>
        <begin position="2953"/>
        <end position="3010"/>
    </location>
</feature>
<dbReference type="VEuPathDB" id="FungiDB:AeMF1_009624"/>
<evidence type="ECO:0000313" key="4">
    <source>
        <dbReference type="EMBL" id="KAF0741151.1"/>
    </source>
</evidence>
<feature type="coiled-coil region" evidence="1">
    <location>
        <begin position="802"/>
        <end position="890"/>
    </location>
</feature>
<reference evidence="4 5" key="1">
    <citation type="submission" date="2019-07" db="EMBL/GenBank/DDBJ databases">
        <title>Genomics analysis of Aphanomyces spp. identifies a new class of oomycete effector associated with host adaptation.</title>
        <authorList>
            <person name="Gaulin E."/>
        </authorList>
    </citation>
    <scope>NUCLEOTIDE SEQUENCE [LARGE SCALE GENOMIC DNA]</scope>
    <source>
        <strain evidence="4 5">ATCC 201684</strain>
    </source>
</reference>
<feature type="region of interest" description="Disordered" evidence="2">
    <location>
        <begin position="3514"/>
        <end position="3546"/>
    </location>
</feature>
<name>A0A6G0XL50_9STRA</name>
<organism evidence="4 5">
    <name type="scientific">Aphanomyces euteiches</name>
    <dbReference type="NCBI Taxonomy" id="100861"/>
    <lineage>
        <taxon>Eukaryota</taxon>
        <taxon>Sar</taxon>
        <taxon>Stramenopiles</taxon>
        <taxon>Oomycota</taxon>
        <taxon>Saprolegniomycetes</taxon>
        <taxon>Saprolegniales</taxon>
        <taxon>Verrucalvaceae</taxon>
        <taxon>Aphanomyces</taxon>
    </lineage>
</organism>
<feature type="coiled-coil region" evidence="1">
    <location>
        <begin position="3113"/>
        <end position="3174"/>
    </location>
</feature>
<keyword evidence="3" id="KW-1133">Transmembrane helix</keyword>
<dbReference type="EMBL" id="VJMJ01000041">
    <property type="protein sequence ID" value="KAF0741151.1"/>
    <property type="molecule type" value="Genomic_DNA"/>
</dbReference>
<dbReference type="PANTHER" id="PTHR47236">
    <property type="entry name" value="GENE, 32742-RELATED-RELATED"/>
    <property type="match status" value="1"/>
</dbReference>
<evidence type="ECO:0000256" key="2">
    <source>
        <dbReference type="SAM" id="MobiDB-lite"/>
    </source>
</evidence>
<evidence type="ECO:0000313" key="5">
    <source>
        <dbReference type="Proteomes" id="UP000481153"/>
    </source>
</evidence>
<feature type="compositionally biased region" description="Basic and acidic residues" evidence="2">
    <location>
        <begin position="2612"/>
        <end position="2646"/>
    </location>
</feature>
<feature type="coiled-coil region" evidence="1">
    <location>
        <begin position="3830"/>
        <end position="3918"/>
    </location>
</feature>
<feature type="compositionally biased region" description="Basic and acidic residues" evidence="2">
    <location>
        <begin position="353"/>
        <end position="362"/>
    </location>
</feature>
<proteinExistence type="predicted"/>
<feature type="coiled-coil region" evidence="1">
    <location>
        <begin position="2162"/>
        <end position="2244"/>
    </location>
</feature>
<accession>A0A6G0XL50</accession>
<evidence type="ECO:0000256" key="3">
    <source>
        <dbReference type="SAM" id="Phobius"/>
    </source>
</evidence>
<keyword evidence="3" id="KW-0472">Membrane</keyword>
<feature type="compositionally biased region" description="Basic and acidic residues" evidence="2">
    <location>
        <begin position="3523"/>
        <end position="3532"/>
    </location>
</feature>
<protein>
    <submittedName>
        <fullName evidence="4">Uncharacterized protein</fullName>
    </submittedName>
</protein>
<feature type="transmembrane region" description="Helical" evidence="3">
    <location>
        <begin position="278"/>
        <end position="302"/>
    </location>
</feature>
<gene>
    <name evidence="4" type="ORF">Ae201684_003714</name>
</gene>
<feature type="transmembrane region" description="Helical" evidence="3">
    <location>
        <begin position="209"/>
        <end position="227"/>
    </location>
</feature>
<feature type="region of interest" description="Disordered" evidence="2">
    <location>
        <begin position="3790"/>
        <end position="3819"/>
    </location>
</feature>
<feature type="coiled-coil region" evidence="1">
    <location>
        <begin position="1520"/>
        <end position="1602"/>
    </location>
</feature>
<keyword evidence="5" id="KW-1185">Reference proteome</keyword>
<sequence>MTQYTLLDNYNPHNITRWTVNLWCIQGAAPVKCDSCSGGTGDFLPTSGVCQCHDVPDLDTICNSECRQTSPQLRFNAVTRQLETYDPVTGVSTPVSSTDNTTILGTLSCVANGTSSCNVVNVQTTGSAFSGTYDANLPTPLKSRRRRLAETSTGIPNPMLCLQKGDSIMFAVTNESYPVYAKDSLMNTNPAFDYGAFRTLEEKLKSNSLSISAFAFSFVEAGIYVFVLSNNKAALTIVSVMDTGVKCPTDGPIVPLNQANLIKLNAKPSNDIILAPDWALIAGLLVALFGVVAGLIFGLYYFRRKSWVGKQTSTDGYKNKARGFNLTNLTSKGSVVKKTAKPVNENVSPDADLEAKPPKQDETSGDYQPQLNRWDDDDLAVRELVDRLQFHHDSVEKAFHDQETGAAKMMKLLQNEADELKRLLASLVVAQSKEKEPEGCEAELVLVESLEKCAAARADFEAQQRLAEDNLLISAKALAQVVQGKDVVGTILDEMLTTNGQSNHLNAISAELKTLTKAINSNPGAEAGAPGVWPTLESEQNRRKVDAAIWNAFGKTTRELLPPELLELRKRVLLNQSECDEKAAEVCENLLKFSALAPAYAQKLDEFKATCMKEIQETKEQQNPALLKPLKAKQEKILQGLLKEMQSGAGKLAAKIETDQKKLREVRSKCQPEALVMQQQLDALKIQLDQAKVEAPNPAQEVSELVAQLRTLLANPVQFQLAQPPVAMTQPILDLDDMLASTESMAEPPMDGDGGNQEDDMAVLQQLMDKEIEKDLNRDQNKVSAMQADFMAMLDSNESLTADERQALLDEFNEDMAQLQASLELERHKQEEKLRNRLAIRQLKEEQQADSILEDQALELAMRQKQELELKELERAFAEEQAKIDQEFGQKLDLALRKSSTQISRQNTVKLSQLIADEAIVESLKNEFDDKWNDLQRELDNESLQAKTRLDARKKARAAHFGKSAKGSDSPSDLMATLSAIEVHSLDRNAAVKHDILFSEYLSDQVHRGTLAPSTVLALSNTLNESAEKWNRRVQDLASDESKWSFQWSQLKREAITPELLQLNTKMHQHFQSERSALTSAQLLEKCHVGSLSPVEESALLQMQKNFKSKWESQVTALMEEERQLKQKGISSGNDDEDVILADAELAMVNERVIIASIGAAMKTKALEKLADNFDNDEVIKQIQDQFEEDWQLQKTLLKSECDIKRKQLQDRIKRRRLSSQPTNESPTIDAQDKFDVAKLENEIRIQEEALANSIFADKARLEALTPDDQQQIEKILNEHSKKWTERQILLQDEAAAARASLCNRLKDKQNKAAEWGLNFLYKAREDALVTAATVELALLGCTTDEVAKKCEKLKDEHVSKWVRIRTDLDNQEAKCHQNLIAENAPEGELHQLELDMDVLRSEIAMLELNEKMELLALHDEIPEQPDINEKLIQQLHDDHKKKWKEYSTANDDEVERLRKRLQDRLAKKKKSKEEIALLEKDTEKAVDNMQKQEQLVGFIKKANNNQLTSDDSDAIRKLRENYEREVTTRKNELRDEEQRLKANLADRIKAKRDVISKQKFDNPAARAQAVLQLAEEERLEAQQLEHQLDIIQEKNHLQEVQTEALLLQLMSDNTEKANNDDDTITRLNAEHEAKWLNRMRELDDEETRLRNQLHDRLSRKRKKAESLPLLEKQEAEKALKGEEDILTTEIERQMTALKEQEQLKKMLEKSQLGLITDVDEAAIEKARKILHTKLTYHRELDNEEAWRKANLRSRLSAKRDANKRGTKPAEEKDIIEIQLDTEERVEIQQIEEKADLIRQSFSQEAKLEAQILTQLNAPPNYDDTIDKVHAEFVKRSSERAKALEDESEYLRQRLKERLAKRARKGELAAPDETREMEVAVEVQVADLKRHVQIDNLMDKAEHNILTSDDEETIRKLREEHDARWAEKMKNLQDEATRRRLRLQERLAKRRAQASTNDTATNESETANKQLTVEDTALRNELEQELAVAQDNLLVARLLEKKQLGLLTTDDEALIRQIQEEYQNKWMERRACLEDEAAMRRQALIDRLAARRKAIPNEESSEVKAAIEAQLITEDIAANLDLENILKEQLEEIDICMRREASKLDKVEAPVNYDNEIQRLQAEHDRSCKERARMLQDEENRLRQRLKDRLAARKRLGDEVTHEELEQLQNGLSKDLEKKRELFEVENLMDKAKKKLLADNDEETIQKLKEEHANKWHARLEALKDEEEQRKRDLKNRLAKKRSKNLLSPASAEEKAQLAEAIDAEEAELLKDLSFELKEAQRQLVVGQLAEKATLNMLTQDDSALIKQIQDEHERSLRERQQEVQSEATAKKAALQARLAAKKHALLLSGKSADETVAIEKQIELQEATEEMLINATLEVKQQELKDISKTQGKHLTQIQLNFDDEILKLQEEYARKRKERESLLADEETRLRNRLKERLAMRKKHDGDSISQAEEAQLQTDLETEIQAERQKVELENLLDKAKLNLLTRDDEETIRRINEEHMRTSAKKREMLDDEESILKAKLAERLAKKREKIKNIPAQIQEAVIAQLDHEEDIEVRSIEASVDKKRKVLKETEQLIQGWTPKPDSTDHEQSINTINDEHEKHTKNRQRKLDEEEQLKKARLRERIEKKRKMREEALDSDRPTTAESSVEMNRELEKIDAEMASKREELEAEAEKERLLLASAVQNAKLEVDSIVEKVKKDHEANMESLKKNLEADRAKQELALKERIAARRKQKNDGKVDEEALAAQEAAERKALQAKLDMEAAEAIAKEKQRADEEIAALQREASKKAELQALQAAKEKQMAEDEWNRLKQTHETELKQLQITLESEQQRQESKLKDRIRLRREQKERELAKCKDEEEAKKIRDALEEQERLEKQKLAVQLAKQAEEALQEEMERQEAARKAAEAKLNQAAVEAAAATAAMDAYRASELERVSAEFNHKMSLLQQDTANEALTQKAKLEARMAARKQKKAMELEAKKEEEKKALLEKQRLETEALQARLAQAEDLAKVDEAIKREELQTPRAAETSEGVALAETQKAEREALEAKQAAEMNRLDIEAAKEQNALGRPLNDPLVKQMSASQEQLQVKKELDRVTTEFQEKLMAHTDSLEAESNQKKRDLMRRLEEKKKKKKEELLAKQKDELEAAMSAQKSEQEKLANKLEMEREVATIQKVLAQNTVVVSQLTSIIERVVERRHKREQSLLFAKQYRERAAVLRDALQALMQQKAKDKAALLEAVSDATDRERQIDELEASYRVKQQDIEATGTQDVEAAQSKEQASLKERQTADIAYLYQQFVGQCKPDVVVLPQAAAPANVSAAVVVDDTAGLRGHLELEKQARIDAILKESAAAVQKLRDGLSAEWKALDDEFITQMAQERKENNQVWQTQRQKIQEQAGNNEKRRQALLKALETEKTAQEASVEKMLKARVQKKKERKERVFKRRLKRLDDETKRKIEITNAQFLATLADELETLKNKDKMVKTPSVALLGLGKERLQNAVNRTKTLAKLGSLRQLTESPGEDETPRTARCDAEDQTMGHSRLGDGKEDALATKSITKISEKLDSIERLIQRLTNQGPREDTSPQSVKSALLAAYPGLEQDAKAPCGSLKHVDESVLAPRQKVRLEFGRKLLGTLGDSIRIAAATELPADSHGIFCHSMHFDSKANTLYVRQTRLESVPELALLIVHTVAHLKVHGAKFEDDNDIAFVSEFYRILGRCYQDFFSKMDVATLGTSDSLENLLTVPPKSLEAPSAYFLPNNIESRLADMQAFLDQMQSTEADDQVAFADHPTGLTRAPSSLHQPVSPRSRARREWTAPPRSFKKAGSSMTLVMANEEQQVASLQECLDVAEKSYMETLKRYTEISDAVELLEDALSDARAENVEHEITVLTKKLHEAKNDLARVTTDRDEVAQRCEKLRLEIKAKLMST</sequence>
<keyword evidence="3" id="KW-0812">Transmembrane</keyword>
<feature type="region of interest" description="Disordered" evidence="2">
    <location>
        <begin position="337"/>
        <end position="372"/>
    </location>
</feature>
<dbReference type="PANTHER" id="PTHR47236:SF4">
    <property type="entry name" value="GENE 9195-RELATED"/>
    <property type="match status" value="1"/>
</dbReference>
<comment type="caution">
    <text evidence="4">The sequence shown here is derived from an EMBL/GenBank/DDBJ whole genome shotgun (WGS) entry which is preliminary data.</text>
</comment>
<dbReference type="Proteomes" id="UP000481153">
    <property type="component" value="Unassembled WGS sequence"/>
</dbReference>